<dbReference type="AlphaFoldDB" id="A0A2M8QDH9"/>
<protein>
    <recommendedName>
        <fullName evidence="6">Probable membrane transporter protein</fullName>
    </recommendedName>
</protein>
<keyword evidence="4 6" id="KW-1133">Transmembrane helix</keyword>
<evidence type="ECO:0000256" key="2">
    <source>
        <dbReference type="ARBA" id="ARBA00009142"/>
    </source>
</evidence>
<dbReference type="EMBL" id="PGTN01000032">
    <property type="protein sequence ID" value="PJF47863.1"/>
    <property type="molecule type" value="Genomic_DNA"/>
</dbReference>
<name>A0A2M8QDH9_9CHLR</name>
<feature type="transmembrane region" description="Helical" evidence="6">
    <location>
        <begin position="56"/>
        <end position="76"/>
    </location>
</feature>
<gene>
    <name evidence="7" type="ORF">CUN48_06380</name>
</gene>
<reference evidence="7 8" key="1">
    <citation type="submission" date="2017-11" db="EMBL/GenBank/DDBJ databases">
        <title>Evolution of Phototrophy in the Chloroflexi Phylum Driven by Horizontal Gene Transfer.</title>
        <authorList>
            <person name="Ward L.M."/>
            <person name="Hemp J."/>
            <person name="Shih P.M."/>
            <person name="Mcglynn S.E."/>
            <person name="Fischer W."/>
        </authorList>
    </citation>
    <scope>NUCLEOTIDE SEQUENCE [LARGE SCALE GENOMIC DNA]</scope>
    <source>
        <strain evidence="7">JP3_7</strain>
    </source>
</reference>
<feature type="transmembrane region" description="Helical" evidence="6">
    <location>
        <begin position="144"/>
        <end position="164"/>
    </location>
</feature>
<feature type="transmembrane region" description="Helical" evidence="6">
    <location>
        <begin position="83"/>
        <end position="102"/>
    </location>
</feature>
<evidence type="ECO:0000256" key="4">
    <source>
        <dbReference type="ARBA" id="ARBA00022989"/>
    </source>
</evidence>
<keyword evidence="3 6" id="KW-0812">Transmembrane</keyword>
<sequence>MVAAAARRTRALNLARIMLIQLALGFAIGLSLGLLGGGGSILTVPALVYVMGYNPSAAVTASLAIVGMNSLSGVFAHRRQGTLNWQVALAFGGAGMIAAYFAARLSRFLPPLALMVAFALLMLVVGVMMLRGRRVGDAPAEPRGLAMTLAVGAGVGLLTGFLGVGGGFLIVPALVMLVGLPMPVAVGTSLLVIAMNSLSGLLGHLDGAAFDWPLIAPFAAAGIAGAFVGAKLSRSAHPDQLRRAFGVFVIVLAMYLLYDNGSKLLR</sequence>
<evidence type="ECO:0000256" key="5">
    <source>
        <dbReference type="ARBA" id="ARBA00023136"/>
    </source>
</evidence>
<proteinExistence type="inferred from homology"/>
<dbReference type="InterPro" id="IPR002781">
    <property type="entry name" value="TM_pro_TauE-like"/>
</dbReference>
<dbReference type="PANTHER" id="PTHR43701">
    <property type="entry name" value="MEMBRANE TRANSPORTER PROTEIN MJ0441-RELATED"/>
    <property type="match status" value="1"/>
</dbReference>
<evidence type="ECO:0000256" key="3">
    <source>
        <dbReference type="ARBA" id="ARBA00022692"/>
    </source>
</evidence>
<dbReference type="Pfam" id="PF01925">
    <property type="entry name" value="TauE"/>
    <property type="match status" value="1"/>
</dbReference>
<comment type="caution">
    <text evidence="7">The sequence shown here is derived from an EMBL/GenBank/DDBJ whole genome shotgun (WGS) entry which is preliminary data.</text>
</comment>
<comment type="similarity">
    <text evidence="2 6">Belongs to the 4-toluene sulfonate uptake permease (TSUP) (TC 2.A.102) family.</text>
</comment>
<comment type="subcellular location">
    <subcellularLocation>
        <location evidence="6">Cell membrane</location>
        <topology evidence="6">Multi-pass membrane protein</topology>
    </subcellularLocation>
    <subcellularLocation>
        <location evidence="1">Membrane</location>
        <topology evidence="1">Multi-pass membrane protein</topology>
    </subcellularLocation>
</comment>
<keyword evidence="6" id="KW-1003">Cell membrane</keyword>
<evidence type="ECO:0000256" key="6">
    <source>
        <dbReference type="RuleBase" id="RU363041"/>
    </source>
</evidence>
<feature type="transmembrane region" description="Helical" evidence="6">
    <location>
        <begin position="207"/>
        <end position="228"/>
    </location>
</feature>
<feature type="transmembrane region" description="Helical" evidence="6">
    <location>
        <begin position="17"/>
        <end position="50"/>
    </location>
</feature>
<dbReference type="Proteomes" id="UP000230790">
    <property type="component" value="Unassembled WGS sequence"/>
</dbReference>
<dbReference type="PANTHER" id="PTHR43701:SF2">
    <property type="entry name" value="MEMBRANE TRANSPORTER PROTEIN YJNA-RELATED"/>
    <property type="match status" value="1"/>
</dbReference>
<evidence type="ECO:0000256" key="1">
    <source>
        <dbReference type="ARBA" id="ARBA00004141"/>
    </source>
</evidence>
<dbReference type="InterPro" id="IPR051598">
    <property type="entry name" value="TSUP/Inactive_protease-like"/>
</dbReference>
<keyword evidence="5 6" id="KW-0472">Membrane</keyword>
<feature type="transmembrane region" description="Helical" evidence="6">
    <location>
        <begin position="240"/>
        <end position="258"/>
    </location>
</feature>
<accession>A0A2M8QDH9</accession>
<evidence type="ECO:0000313" key="7">
    <source>
        <dbReference type="EMBL" id="PJF47863.1"/>
    </source>
</evidence>
<evidence type="ECO:0000313" key="8">
    <source>
        <dbReference type="Proteomes" id="UP000230790"/>
    </source>
</evidence>
<dbReference type="GO" id="GO:0005886">
    <property type="term" value="C:plasma membrane"/>
    <property type="evidence" value="ECO:0007669"/>
    <property type="project" value="UniProtKB-SubCell"/>
</dbReference>
<organism evidence="7 8">
    <name type="scientific">Candidatus Thermofonsia Clade 3 bacterium</name>
    <dbReference type="NCBI Taxonomy" id="2364212"/>
    <lineage>
        <taxon>Bacteria</taxon>
        <taxon>Bacillati</taxon>
        <taxon>Chloroflexota</taxon>
        <taxon>Candidatus Thermofontia</taxon>
        <taxon>Candidatus Thermofonsia Clade 3</taxon>
    </lineage>
</organism>
<feature type="transmembrane region" description="Helical" evidence="6">
    <location>
        <begin position="108"/>
        <end position="132"/>
    </location>
</feature>
<feature type="transmembrane region" description="Helical" evidence="6">
    <location>
        <begin position="170"/>
        <end position="195"/>
    </location>
</feature>